<proteinExistence type="predicted"/>
<dbReference type="AlphaFoldDB" id="A0A552V046"/>
<dbReference type="GO" id="GO:0005524">
    <property type="term" value="F:ATP binding"/>
    <property type="evidence" value="ECO:0007669"/>
    <property type="project" value="UniProtKB-KW"/>
</dbReference>
<keyword evidence="2" id="KW-0067">ATP-binding</keyword>
<name>A0A552V046_9FLAO</name>
<dbReference type="InterPro" id="IPR045076">
    <property type="entry name" value="MutS"/>
</dbReference>
<accession>A0A552V046</accession>
<keyword evidence="1" id="KW-0547">Nucleotide-binding</keyword>
<feature type="transmembrane region" description="Helical" evidence="4">
    <location>
        <begin position="206"/>
        <end position="227"/>
    </location>
</feature>
<evidence type="ECO:0000259" key="5">
    <source>
        <dbReference type="SMART" id="SM00534"/>
    </source>
</evidence>
<organism evidence="6 7">
    <name type="scientific">Flavobacterium zepuense</name>
    <dbReference type="NCBI Taxonomy" id="2593302"/>
    <lineage>
        <taxon>Bacteria</taxon>
        <taxon>Pseudomonadati</taxon>
        <taxon>Bacteroidota</taxon>
        <taxon>Flavobacteriia</taxon>
        <taxon>Flavobacteriales</taxon>
        <taxon>Flavobacteriaceae</taxon>
        <taxon>Flavobacterium</taxon>
    </lineage>
</organism>
<dbReference type="Proteomes" id="UP000320643">
    <property type="component" value="Unassembled WGS sequence"/>
</dbReference>
<dbReference type="EMBL" id="VJVZ01000007">
    <property type="protein sequence ID" value="TRW23849.1"/>
    <property type="molecule type" value="Genomic_DNA"/>
</dbReference>
<gene>
    <name evidence="6" type="ORF">FMM05_11845</name>
</gene>
<evidence type="ECO:0000313" key="6">
    <source>
        <dbReference type="EMBL" id="TRW23849.1"/>
    </source>
</evidence>
<evidence type="ECO:0000313" key="7">
    <source>
        <dbReference type="Proteomes" id="UP000320643"/>
    </source>
</evidence>
<keyword evidence="4" id="KW-0472">Membrane</keyword>
<reference evidence="6 7" key="1">
    <citation type="submission" date="2019-07" db="EMBL/GenBank/DDBJ databases">
        <title>Flavobacterium sp. nov., isolated from glacier ice.</title>
        <authorList>
            <person name="Liu Q."/>
            <person name="Xin Y.-H."/>
        </authorList>
    </citation>
    <scope>NUCLEOTIDE SEQUENCE [LARGE SCALE GENOMIC DNA]</scope>
    <source>
        <strain evidence="6 7">ZT4R6</strain>
    </source>
</reference>
<keyword evidence="4" id="KW-0812">Transmembrane</keyword>
<keyword evidence="4" id="KW-1133">Transmembrane helix</keyword>
<dbReference type="InterPro" id="IPR036187">
    <property type="entry name" value="DNA_mismatch_repair_MutS_sf"/>
</dbReference>
<dbReference type="OrthoDB" id="9802448at2"/>
<protein>
    <submittedName>
        <fullName evidence="6">DNA mismatch repair protein</fullName>
    </submittedName>
</protein>
<dbReference type="GO" id="GO:0006298">
    <property type="term" value="P:mismatch repair"/>
    <property type="evidence" value="ECO:0007669"/>
    <property type="project" value="InterPro"/>
</dbReference>
<sequence length="590" mass="65858">MEFYNTRKTIFLQELTAQRSKYNMLSMARLVVAVIFLILGYYSIAANDSSQFVVGMAICAVVFSVLMKKHTKVSQQKERAEALVKVNENEIAYLNGTALPFDDGVEFVNFQHPYSHDLDVFGQRSLFHNLNRTETYKGKQKLAAMLNDIAPQDEILKNQHAIKELAAKPEWRQEVMALGRNNKDSAAVYQRLTNWLQRAAGDVSKIAGIVAVASPVVIVLCLLGYFISGDNTFTTVGGYLIAFNLIFILGYVKIIKKEVGDTTEIHDIIRRYSLIIEQLENESFESEKLAALKANLFYNDQKASLHIKKLAKLFGQMDIVNNILGAAVLNGFFLFHFHVYRSLIKWKKQHAQNVPLWLDAIAEAEALGSLGNLYYNNPDFTFPTLNSNGAIAFKNLAHPLVKKQVRVGNDIIFNPGFTILTGSNMSGKSTFLRSLGINMVLAGAGAPVCATEAVVHPLPVLVSMRLSDSLSDSESYFFAEIKRLRQIMDALGNGTAFVLLDEILRGTNSDDKQMGTIKVIKKMVGLNAVGAIATHDIEVCETALQYPDKLVNRCFEVQIIDNELYFDYKLRDGICKNKSATFIMEKMGVV</sequence>
<feature type="transmembrane region" description="Helical" evidence="4">
    <location>
        <begin position="319"/>
        <end position="340"/>
    </location>
</feature>
<evidence type="ECO:0000256" key="2">
    <source>
        <dbReference type="ARBA" id="ARBA00022840"/>
    </source>
</evidence>
<keyword evidence="3" id="KW-0238">DNA-binding</keyword>
<dbReference type="SMART" id="SM00534">
    <property type="entry name" value="MUTSac"/>
    <property type="match status" value="1"/>
</dbReference>
<dbReference type="InterPro" id="IPR000432">
    <property type="entry name" value="DNA_mismatch_repair_MutS_C"/>
</dbReference>
<feature type="transmembrane region" description="Helical" evidence="4">
    <location>
        <begin position="27"/>
        <end position="44"/>
    </location>
</feature>
<evidence type="ECO:0000256" key="4">
    <source>
        <dbReference type="SAM" id="Phobius"/>
    </source>
</evidence>
<dbReference type="SUPFAM" id="SSF52540">
    <property type="entry name" value="P-loop containing nucleoside triphosphate hydrolases"/>
    <property type="match status" value="1"/>
</dbReference>
<comment type="caution">
    <text evidence="6">The sequence shown here is derived from an EMBL/GenBank/DDBJ whole genome shotgun (WGS) entry which is preliminary data.</text>
</comment>
<dbReference type="GO" id="GO:0140664">
    <property type="term" value="F:ATP-dependent DNA damage sensor activity"/>
    <property type="evidence" value="ECO:0007669"/>
    <property type="project" value="InterPro"/>
</dbReference>
<keyword evidence="7" id="KW-1185">Reference proteome</keyword>
<evidence type="ECO:0000256" key="1">
    <source>
        <dbReference type="ARBA" id="ARBA00022741"/>
    </source>
</evidence>
<dbReference type="GO" id="GO:0005829">
    <property type="term" value="C:cytosol"/>
    <property type="evidence" value="ECO:0007669"/>
    <property type="project" value="TreeGrafter"/>
</dbReference>
<dbReference type="RefSeq" id="WP_143373597.1">
    <property type="nucleotide sequence ID" value="NZ_VJVZ01000007.1"/>
</dbReference>
<dbReference type="Gene3D" id="3.40.50.300">
    <property type="entry name" value="P-loop containing nucleotide triphosphate hydrolases"/>
    <property type="match status" value="1"/>
</dbReference>
<dbReference type="Pfam" id="PF00488">
    <property type="entry name" value="MutS_V"/>
    <property type="match status" value="1"/>
</dbReference>
<dbReference type="GO" id="GO:0030983">
    <property type="term" value="F:mismatched DNA binding"/>
    <property type="evidence" value="ECO:0007669"/>
    <property type="project" value="InterPro"/>
</dbReference>
<dbReference type="SUPFAM" id="SSF48334">
    <property type="entry name" value="DNA repair protein MutS, domain III"/>
    <property type="match status" value="1"/>
</dbReference>
<dbReference type="PANTHER" id="PTHR11361">
    <property type="entry name" value="DNA MISMATCH REPAIR PROTEIN MUTS FAMILY MEMBER"/>
    <property type="match status" value="1"/>
</dbReference>
<evidence type="ECO:0000256" key="3">
    <source>
        <dbReference type="ARBA" id="ARBA00023125"/>
    </source>
</evidence>
<feature type="transmembrane region" description="Helical" evidence="4">
    <location>
        <begin position="50"/>
        <end position="67"/>
    </location>
</feature>
<feature type="transmembrane region" description="Helical" evidence="4">
    <location>
        <begin position="233"/>
        <end position="252"/>
    </location>
</feature>
<dbReference type="PANTHER" id="PTHR11361:SF99">
    <property type="entry name" value="DNA MISMATCH REPAIR PROTEIN"/>
    <property type="match status" value="1"/>
</dbReference>
<dbReference type="InterPro" id="IPR027417">
    <property type="entry name" value="P-loop_NTPase"/>
</dbReference>
<feature type="domain" description="DNA mismatch repair proteins mutS family" evidence="5">
    <location>
        <begin position="415"/>
        <end position="585"/>
    </location>
</feature>